<dbReference type="Proteomes" id="UP001642409">
    <property type="component" value="Unassembled WGS sequence"/>
</dbReference>
<gene>
    <name evidence="1" type="ORF">HINF_LOCUS28647</name>
    <name evidence="2" type="ORF">HINF_LOCUS51874</name>
</gene>
<dbReference type="AlphaFoldDB" id="A0AA86PMK8"/>
<evidence type="ECO:0000313" key="2">
    <source>
        <dbReference type="EMBL" id="CAL6065506.1"/>
    </source>
</evidence>
<reference evidence="2 3" key="2">
    <citation type="submission" date="2024-07" db="EMBL/GenBank/DDBJ databases">
        <authorList>
            <person name="Akdeniz Z."/>
        </authorList>
    </citation>
    <scope>NUCLEOTIDE SEQUENCE [LARGE SCALE GENOMIC DNA]</scope>
</reference>
<organism evidence="1">
    <name type="scientific">Hexamita inflata</name>
    <dbReference type="NCBI Taxonomy" id="28002"/>
    <lineage>
        <taxon>Eukaryota</taxon>
        <taxon>Metamonada</taxon>
        <taxon>Diplomonadida</taxon>
        <taxon>Hexamitidae</taxon>
        <taxon>Hexamitinae</taxon>
        <taxon>Hexamita</taxon>
    </lineage>
</organism>
<dbReference type="EMBL" id="CAXDID020000255">
    <property type="protein sequence ID" value="CAL6065506.1"/>
    <property type="molecule type" value="Genomic_DNA"/>
</dbReference>
<keyword evidence="3" id="KW-1185">Reference proteome</keyword>
<comment type="caution">
    <text evidence="1">The sequence shown here is derived from an EMBL/GenBank/DDBJ whole genome shotgun (WGS) entry which is preliminary data.</text>
</comment>
<evidence type="ECO:0000313" key="3">
    <source>
        <dbReference type="Proteomes" id="UP001642409"/>
    </source>
</evidence>
<evidence type="ECO:0000313" key="1">
    <source>
        <dbReference type="EMBL" id="CAI9941002.1"/>
    </source>
</evidence>
<dbReference type="EMBL" id="CATOUU010000686">
    <property type="protein sequence ID" value="CAI9941002.1"/>
    <property type="molecule type" value="Genomic_DNA"/>
</dbReference>
<reference evidence="1" key="1">
    <citation type="submission" date="2023-06" db="EMBL/GenBank/DDBJ databases">
        <authorList>
            <person name="Kurt Z."/>
        </authorList>
    </citation>
    <scope>NUCLEOTIDE SEQUENCE</scope>
</reference>
<accession>A0AA86PMK8</accession>
<protein>
    <submittedName>
        <fullName evidence="2">Hypothetical_protein</fullName>
    </submittedName>
</protein>
<name>A0AA86PMK8_9EUKA</name>
<proteinExistence type="predicted"/>
<sequence>MPLVFNFNDDNLDLIWSDCLPPLDVSELKDAYEHISITGTNMCSLQDQIEIYNLFTRAESVGITDCLVDLNKIKGEIKYLCINQCTCIGKFSKKAIIQQLTIQNSNIKVSQMIEQQIQSLNVSIEQDCTFDYKNCNQFQFQLKNLSIINQLIELNNWKGDWESLYLNKCEYIGNISKDSLSVNQLDICLNEHQNLRQFDNIIGEKAYIYATTQKPKQNFILQNNNQFKTVSTYLENYGCNLSQTSGVQSNLQFTNCNLSGNPNEYNEKYEETHVKIIIEDKVVFHQDFGALHQLKSKLLILQIINQNMDFRRFINCNPQIILISGCEVNSDYLCGSWEIIKFHKCQFTNQNTLQQIKAKQIIIKQSNLQTHEPFKADYLTLIEEPQVNIFPNVEILTIQDTKINVSKQNTSIVNLILNNCQLIKFSASILHKLQTIQLYGSHNHQASVINDYLKIKQNIKVSAKQVQNIHTKTHNIVLNKKSFVNSINTQLQNIFDMILQQQFSNQ</sequence>